<evidence type="ECO:0008006" key="3">
    <source>
        <dbReference type="Google" id="ProtNLM"/>
    </source>
</evidence>
<reference evidence="1 2" key="1">
    <citation type="submission" date="2021-03" db="EMBL/GenBank/DDBJ databases">
        <title>Genomic Encyclopedia of Type Strains, Phase IV (KMG-IV): sequencing the most valuable type-strain genomes for metagenomic binning, comparative biology and taxonomic classification.</title>
        <authorList>
            <person name="Goeker M."/>
        </authorList>
    </citation>
    <scope>NUCLEOTIDE SEQUENCE [LARGE SCALE GENOMIC DNA]</scope>
    <source>
        <strain evidence="1 2">DSM 23491</strain>
    </source>
</reference>
<name>A0ABS4H0F6_9BACL</name>
<keyword evidence="2" id="KW-1185">Reference proteome</keyword>
<organism evidence="1 2">
    <name type="scientific">Paenibacillus sediminis</name>
    <dbReference type="NCBI Taxonomy" id="664909"/>
    <lineage>
        <taxon>Bacteria</taxon>
        <taxon>Bacillati</taxon>
        <taxon>Bacillota</taxon>
        <taxon>Bacilli</taxon>
        <taxon>Bacillales</taxon>
        <taxon>Paenibacillaceae</taxon>
        <taxon>Paenibacillus</taxon>
    </lineage>
</organism>
<accession>A0ABS4H0F6</accession>
<comment type="caution">
    <text evidence="1">The sequence shown here is derived from an EMBL/GenBank/DDBJ whole genome shotgun (WGS) entry which is preliminary data.</text>
</comment>
<protein>
    <recommendedName>
        <fullName evidence="3">LPS export ABC transporter periplasmic protein LptC</fullName>
    </recommendedName>
</protein>
<evidence type="ECO:0000313" key="1">
    <source>
        <dbReference type="EMBL" id="MBP1936014.1"/>
    </source>
</evidence>
<dbReference type="EMBL" id="JAGGKP010000001">
    <property type="protein sequence ID" value="MBP1936014.1"/>
    <property type="molecule type" value="Genomic_DNA"/>
</dbReference>
<sequence>MAFAIIAYIALPWFLILIGIQLEPNPPRPEITHGEFPFRLEYEINGERKVIQDTLICEFDGFGTNEARGKYRKWRERLSSGNERIALLKVNKTKEIFYAPGSANYYMGDLGNTEEYEPLFPNALFFEKESSGTNTGIIHADELFNKYHIRLISWDSIPPIKNNFK</sequence>
<evidence type="ECO:0000313" key="2">
    <source>
        <dbReference type="Proteomes" id="UP001519273"/>
    </source>
</evidence>
<dbReference type="Proteomes" id="UP001519273">
    <property type="component" value="Unassembled WGS sequence"/>
</dbReference>
<gene>
    <name evidence="1" type="ORF">J2Z20_000875</name>
</gene>
<proteinExistence type="predicted"/>